<dbReference type="EMBL" id="FODD01000024">
    <property type="protein sequence ID" value="SEO35551.1"/>
    <property type="molecule type" value="Genomic_DNA"/>
</dbReference>
<sequence length="148" mass="15900">MPAALVVLDDLSLAVEREQLTQAGEVRRTTARWVGRLRQITAVKLNLWGLSVLADDAQLLVSELVTNGFRHGSGAHIVFRLVIRPDAVVVEVDDGSPSRPEVCDPGPDSVRGRGLVLVSALASSWGVSPDGTRTWCVLKPPGATREEV</sequence>
<dbReference type="CDD" id="cd16936">
    <property type="entry name" value="HATPase_RsbW-like"/>
    <property type="match status" value="1"/>
</dbReference>
<dbReference type="RefSeq" id="WP_079138938.1">
    <property type="nucleotide sequence ID" value="NZ_FODD01000024.1"/>
</dbReference>
<feature type="domain" description="Histidine kinase/HSP90-like ATPase" evidence="2">
    <location>
        <begin position="19"/>
        <end position="135"/>
    </location>
</feature>
<dbReference type="STRING" id="310780.SAMN05216267_102442"/>
<proteinExistence type="predicted"/>
<dbReference type="InterPro" id="IPR003594">
    <property type="entry name" value="HATPase_dom"/>
</dbReference>
<evidence type="ECO:0000313" key="3">
    <source>
        <dbReference type="EMBL" id="SEO35551.1"/>
    </source>
</evidence>
<dbReference type="AlphaFoldDB" id="A0A1H8P1B2"/>
<dbReference type="SUPFAM" id="SSF55874">
    <property type="entry name" value="ATPase domain of HSP90 chaperone/DNA topoisomerase II/histidine kinase"/>
    <property type="match status" value="1"/>
</dbReference>
<keyword evidence="3" id="KW-0808">Transferase</keyword>
<dbReference type="InterPro" id="IPR050267">
    <property type="entry name" value="Anti-sigma-factor_SerPK"/>
</dbReference>
<protein>
    <submittedName>
        <fullName evidence="3">Histidine kinase-like ATPase domain-containing protein</fullName>
    </submittedName>
</protein>
<accession>A0A1H8P1B2</accession>
<evidence type="ECO:0000256" key="1">
    <source>
        <dbReference type="ARBA" id="ARBA00022527"/>
    </source>
</evidence>
<dbReference type="GO" id="GO:0004674">
    <property type="term" value="F:protein serine/threonine kinase activity"/>
    <property type="evidence" value="ECO:0007669"/>
    <property type="project" value="UniProtKB-KW"/>
</dbReference>
<dbReference type="PANTHER" id="PTHR35526">
    <property type="entry name" value="ANTI-SIGMA-F FACTOR RSBW-RELATED"/>
    <property type="match status" value="1"/>
</dbReference>
<dbReference type="InterPro" id="IPR036890">
    <property type="entry name" value="HATPase_C_sf"/>
</dbReference>
<keyword evidence="3" id="KW-0418">Kinase</keyword>
<dbReference type="Pfam" id="PF13581">
    <property type="entry name" value="HATPase_c_2"/>
    <property type="match status" value="1"/>
</dbReference>
<dbReference type="Gene3D" id="3.30.565.10">
    <property type="entry name" value="Histidine kinase-like ATPase, C-terminal domain"/>
    <property type="match status" value="1"/>
</dbReference>
<name>A0A1H8P1B2_9ACTN</name>
<reference evidence="3 4" key="1">
    <citation type="submission" date="2016-10" db="EMBL/GenBank/DDBJ databases">
        <authorList>
            <person name="de Groot N.N."/>
        </authorList>
    </citation>
    <scope>NUCLEOTIDE SEQUENCE [LARGE SCALE GENOMIC DNA]</scope>
    <source>
        <strain evidence="3 4">CGMCC 4.2026</strain>
    </source>
</reference>
<keyword evidence="1" id="KW-0723">Serine/threonine-protein kinase</keyword>
<dbReference type="PANTHER" id="PTHR35526:SF3">
    <property type="entry name" value="ANTI-SIGMA-F FACTOR RSBW"/>
    <property type="match status" value="1"/>
</dbReference>
<dbReference type="Proteomes" id="UP000181951">
    <property type="component" value="Unassembled WGS sequence"/>
</dbReference>
<evidence type="ECO:0000313" key="4">
    <source>
        <dbReference type="Proteomes" id="UP000181951"/>
    </source>
</evidence>
<organism evidence="3 4">
    <name type="scientific">Actinacidiphila rubida</name>
    <dbReference type="NCBI Taxonomy" id="310780"/>
    <lineage>
        <taxon>Bacteria</taxon>
        <taxon>Bacillati</taxon>
        <taxon>Actinomycetota</taxon>
        <taxon>Actinomycetes</taxon>
        <taxon>Kitasatosporales</taxon>
        <taxon>Streptomycetaceae</taxon>
        <taxon>Actinacidiphila</taxon>
    </lineage>
</organism>
<evidence type="ECO:0000259" key="2">
    <source>
        <dbReference type="Pfam" id="PF13581"/>
    </source>
</evidence>
<gene>
    <name evidence="3" type="ORF">SAMN05216267_102442</name>
</gene>
<keyword evidence="4" id="KW-1185">Reference proteome</keyword>